<evidence type="ECO:0000313" key="11">
    <source>
        <dbReference type="RefSeq" id="XP_022102778.1"/>
    </source>
</evidence>
<keyword evidence="4 8" id="KW-1133">Transmembrane helix</keyword>
<protein>
    <submittedName>
        <fullName evidence="11">Fatty acid desaturase 2-like isoform X1</fullName>
    </submittedName>
</protein>
<dbReference type="PIRSF" id="PIRSF015921">
    <property type="entry name" value="FA_sphinglp_des"/>
    <property type="match status" value="1"/>
</dbReference>
<dbReference type="InterPro" id="IPR036400">
    <property type="entry name" value="Cyt_B5-like_heme/steroid_sf"/>
</dbReference>
<organism evidence="10 11">
    <name type="scientific">Acanthaster planci</name>
    <name type="common">Crown-of-thorns starfish</name>
    <dbReference type="NCBI Taxonomy" id="133434"/>
    <lineage>
        <taxon>Eukaryota</taxon>
        <taxon>Metazoa</taxon>
        <taxon>Echinodermata</taxon>
        <taxon>Eleutherozoa</taxon>
        <taxon>Asterozoa</taxon>
        <taxon>Asteroidea</taxon>
        <taxon>Valvatacea</taxon>
        <taxon>Valvatida</taxon>
        <taxon>Acanthasteridae</taxon>
        <taxon>Acanthaster</taxon>
    </lineage>
</organism>
<keyword evidence="6" id="KW-0443">Lipid metabolism</keyword>
<keyword evidence="5" id="KW-0560">Oxidoreductase</keyword>
<dbReference type="PANTHER" id="PTHR19353">
    <property type="entry name" value="FATTY ACID DESATURASE 2"/>
    <property type="match status" value="1"/>
</dbReference>
<name>A0A8B7ZAU7_ACAPL</name>
<dbReference type="Pfam" id="PF00487">
    <property type="entry name" value="FA_desaturase"/>
    <property type="match status" value="1"/>
</dbReference>
<dbReference type="KEGG" id="aplc:110985778"/>
<evidence type="ECO:0000256" key="7">
    <source>
        <dbReference type="ARBA" id="ARBA00023136"/>
    </source>
</evidence>
<comment type="similarity">
    <text evidence="2">Belongs to the fatty acid desaturase type 1 family.</text>
</comment>
<keyword evidence="7 8" id="KW-0472">Membrane</keyword>
<evidence type="ECO:0000256" key="1">
    <source>
        <dbReference type="ARBA" id="ARBA00004141"/>
    </source>
</evidence>
<keyword evidence="3 8" id="KW-0812">Transmembrane</keyword>
<dbReference type="GO" id="GO:0016020">
    <property type="term" value="C:membrane"/>
    <property type="evidence" value="ECO:0007669"/>
    <property type="project" value="UniProtKB-SubCell"/>
</dbReference>
<dbReference type="GO" id="GO:0006629">
    <property type="term" value="P:lipid metabolic process"/>
    <property type="evidence" value="ECO:0007669"/>
    <property type="project" value="UniProtKB-KW"/>
</dbReference>
<dbReference type="SMART" id="SM01117">
    <property type="entry name" value="Cyt-b5"/>
    <property type="match status" value="1"/>
</dbReference>
<dbReference type="RefSeq" id="XP_022102778.1">
    <property type="nucleotide sequence ID" value="XM_022247086.1"/>
</dbReference>
<evidence type="ECO:0000259" key="9">
    <source>
        <dbReference type="PROSITE" id="PS50255"/>
    </source>
</evidence>
<feature type="domain" description="Cytochrome b5 heme-binding" evidence="9">
    <location>
        <begin position="36"/>
        <end position="118"/>
    </location>
</feature>
<evidence type="ECO:0000256" key="3">
    <source>
        <dbReference type="ARBA" id="ARBA00022692"/>
    </source>
</evidence>
<dbReference type="OrthoDB" id="260091at2759"/>
<dbReference type="InterPro" id="IPR012171">
    <property type="entry name" value="Fatty_acid_desaturase"/>
</dbReference>
<dbReference type="SUPFAM" id="SSF55856">
    <property type="entry name" value="Cytochrome b5-like heme/steroid binding domain"/>
    <property type="match status" value="1"/>
</dbReference>
<dbReference type="CDD" id="cd03506">
    <property type="entry name" value="Delta6-FADS-like"/>
    <property type="match status" value="1"/>
</dbReference>
<dbReference type="Pfam" id="PF00173">
    <property type="entry name" value="Cyt-b5"/>
    <property type="match status" value="1"/>
</dbReference>
<reference evidence="11" key="1">
    <citation type="submission" date="2025-08" db="UniProtKB">
        <authorList>
            <consortium name="RefSeq"/>
        </authorList>
    </citation>
    <scope>IDENTIFICATION</scope>
</reference>
<proteinExistence type="inferred from homology"/>
<dbReference type="AlphaFoldDB" id="A0A8B7ZAU7"/>
<feature type="transmembrane region" description="Helical" evidence="8">
    <location>
        <begin position="165"/>
        <end position="184"/>
    </location>
</feature>
<dbReference type="GeneID" id="110985778"/>
<evidence type="ECO:0000256" key="2">
    <source>
        <dbReference type="ARBA" id="ARBA00009295"/>
    </source>
</evidence>
<accession>A0A8B7ZAU7</accession>
<dbReference type="GO" id="GO:0016717">
    <property type="term" value="F:oxidoreductase activity, acting on paired donors, with oxidation of a pair of donors resulting in the reduction of molecular oxygen to two molecules of water"/>
    <property type="evidence" value="ECO:0007669"/>
    <property type="project" value="TreeGrafter"/>
</dbReference>
<dbReference type="Gene3D" id="3.10.120.10">
    <property type="entry name" value="Cytochrome b5-like heme/steroid binding domain"/>
    <property type="match status" value="1"/>
</dbReference>
<keyword evidence="10" id="KW-1185">Reference proteome</keyword>
<feature type="transmembrane region" description="Helical" evidence="8">
    <location>
        <begin position="317"/>
        <end position="338"/>
    </location>
</feature>
<evidence type="ECO:0000256" key="6">
    <source>
        <dbReference type="ARBA" id="ARBA00023098"/>
    </source>
</evidence>
<feature type="transmembrane region" description="Helical" evidence="8">
    <location>
        <begin position="141"/>
        <end position="159"/>
    </location>
</feature>
<dbReference type="Proteomes" id="UP000694845">
    <property type="component" value="Unplaced"/>
</dbReference>
<evidence type="ECO:0000256" key="8">
    <source>
        <dbReference type="SAM" id="Phobius"/>
    </source>
</evidence>
<gene>
    <name evidence="11" type="primary">LOC110985778</name>
</gene>
<sequence length="469" mass="54694">MSAHKIQTRCITDAGKMGKGSNRTRTKAEETQASNLKIISWDEVNKHNGRDKEDPSKWLVIDGLVYDVTEWSRKHPGGSRLLTHYAGQDASEPFTAFHPNKEKVQKYLKALKVVGKTQQREERRDIEEDFKNLRSTATKMGLFEANYFFFFLMTVQVIFFDLFAYFNMCYFGAGWGTFIAAALLTSTAQVQAGWFQHDLGHLSVFKTGKWNRASHALIMGLLKGASKNWWNHMHYQHHAKPNVMNKDPDVRLEALFVVGENMPKKVAKKDAAKGKATMPYNHQHKYFFIIGPPLLFPVYFQFMTFYYCFTRKEWVDLFLMVTYYVRFALFYVPLLGVWKTLLLFETMRVLESIWFTWVAQSNHIPMTIEEDQEKPWLELQLGATCNIHKSWFNDWFTGHLNFQIEHHLFPTMPRHNLHRIAPLAQALCKKHGVEYKLKGLGSAFVDIVSSLEKSGKIWFDAYYSLRHEL</sequence>
<dbReference type="PANTHER" id="PTHR19353:SF88">
    <property type="entry name" value="DELTA(5) FATTY ACID DESATURASE FAT-4"/>
    <property type="match status" value="1"/>
</dbReference>
<dbReference type="PROSITE" id="PS50255">
    <property type="entry name" value="CYTOCHROME_B5_2"/>
    <property type="match status" value="1"/>
</dbReference>
<dbReference type="InterPro" id="IPR005804">
    <property type="entry name" value="FA_desaturase_dom"/>
</dbReference>
<evidence type="ECO:0000313" key="10">
    <source>
        <dbReference type="Proteomes" id="UP000694845"/>
    </source>
</evidence>
<evidence type="ECO:0000256" key="5">
    <source>
        <dbReference type="ARBA" id="ARBA00023002"/>
    </source>
</evidence>
<evidence type="ECO:0000256" key="4">
    <source>
        <dbReference type="ARBA" id="ARBA00022989"/>
    </source>
</evidence>
<comment type="subcellular location">
    <subcellularLocation>
        <location evidence="1">Membrane</location>
        <topology evidence="1">Multi-pass membrane protein</topology>
    </subcellularLocation>
</comment>
<dbReference type="InterPro" id="IPR001199">
    <property type="entry name" value="Cyt_B5-like_heme/steroid-bd"/>
</dbReference>
<feature type="transmembrane region" description="Helical" evidence="8">
    <location>
        <begin position="286"/>
        <end position="305"/>
    </location>
</feature>